<dbReference type="PANTHER" id="PTHR43124">
    <property type="entry name" value="PURINE EFFLUX PUMP PBUE"/>
    <property type="match status" value="1"/>
</dbReference>
<dbReference type="GO" id="GO:0005886">
    <property type="term" value="C:plasma membrane"/>
    <property type="evidence" value="ECO:0007669"/>
    <property type="project" value="UniProtKB-SubCell"/>
</dbReference>
<feature type="transmembrane region" description="Helical" evidence="6">
    <location>
        <begin position="218"/>
        <end position="239"/>
    </location>
</feature>
<evidence type="ECO:0000256" key="4">
    <source>
        <dbReference type="ARBA" id="ARBA00022989"/>
    </source>
</evidence>
<dbReference type="Proteomes" id="UP000014012">
    <property type="component" value="Unassembled WGS sequence"/>
</dbReference>
<evidence type="ECO:0000256" key="5">
    <source>
        <dbReference type="ARBA" id="ARBA00023136"/>
    </source>
</evidence>
<keyword evidence="9" id="KW-1185">Reference proteome</keyword>
<dbReference type="HOGENOM" id="CLU_043790_0_0_6"/>
<dbReference type="Pfam" id="PF07690">
    <property type="entry name" value="MFS_1"/>
    <property type="match status" value="1"/>
</dbReference>
<feature type="transmembrane region" description="Helical" evidence="6">
    <location>
        <begin position="377"/>
        <end position="400"/>
    </location>
</feature>
<feature type="transmembrane region" description="Helical" evidence="6">
    <location>
        <begin position="313"/>
        <end position="335"/>
    </location>
</feature>
<feature type="transmembrane region" description="Helical" evidence="6">
    <location>
        <begin position="284"/>
        <end position="307"/>
    </location>
</feature>
<protein>
    <submittedName>
        <fullName evidence="8">Major facilitator transporter</fullName>
    </submittedName>
</protein>
<feature type="transmembrane region" description="Helical" evidence="6">
    <location>
        <begin position="144"/>
        <end position="162"/>
    </location>
</feature>
<dbReference type="RefSeq" id="WP_010862991.1">
    <property type="nucleotide sequence ID" value="NZ_KB944507.1"/>
</dbReference>
<evidence type="ECO:0000256" key="6">
    <source>
        <dbReference type="SAM" id="Phobius"/>
    </source>
</evidence>
<feature type="transmembrane region" description="Helical" evidence="6">
    <location>
        <begin position="47"/>
        <end position="68"/>
    </location>
</feature>
<dbReference type="CDD" id="cd06174">
    <property type="entry name" value="MFS"/>
    <property type="match status" value="1"/>
</dbReference>
<sequence>MKNTNHQRTSFIFICFISQMIYGVNILKTVLYDPFRQLLNISNTEVGVIFSALGLVGMLAYIPSAWLIDRYQERKVIGISLFYVGITSLLLVFNPSFYTILFIFMSWGFTQSGPFFCSVLKVIRCIHSEDKQSRGFSTFETLRGVTELILSFIAILIFSNSIHHIFGIEVYIISCGIVNIIFGLVSFAVIPNIRKESNTTDKNESLKKIKEAFQLRQTWLVALSLLGIYTIHVCFQWFFPYIKSLLSIPESKAAIIMLIATSLIRIISAPLGGFASEKIFKKSYIFIQHCITIVIAILCVNILLTVYDSHAASLYILIIIPFFIYALRSVYFAPVGELGIPKDISGAAISIIAFIGYSPVFWLNYICGYLIDNYDRHSAFLFMLLIMLSGATVTLSSVFLMSSIVREQPKTSRAYS</sequence>
<dbReference type="PANTHER" id="PTHR43124:SF3">
    <property type="entry name" value="CHLORAMPHENICOL EFFLUX PUMP RV0191"/>
    <property type="match status" value="1"/>
</dbReference>
<gene>
    <name evidence="8" type="ORF">PLESHI_06834</name>
</gene>
<dbReference type="AlphaFoldDB" id="R8AS74"/>
<dbReference type="InterPro" id="IPR036259">
    <property type="entry name" value="MFS_trans_sf"/>
</dbReference>
<feature type="transmembrane region" description="Helical" evidence="6">
    <location>
        <begin position="168"/>
        <end position="190"/>
    </location>
</feature>
<dbReference type="SUPFAM" id="SSF103473">
    <property type="entry name" value="MFS general substrate transporter"/>
    <property type="match status" value="1"/>
</dbReference>
<evidence type="ECO:0000313" key="9">
    <source>
        <dbReference type="Proteomes" id="UP000014012"/>
    </source>
</evidence>
<dbReference type="InterPro" id="IPR011701">
    <property type="entry name" value="MFS"/>
</dbReference>
<accession>R8AS74</accession>
<dbReference type="OrthoDB" id="9773404at2"/>
<feature type="transmembrane region" description="Helical" evidence="6">
    <location>
        <begin position="99"/>
        <end position="123"/>
    </location>
</feature>
<keyword evidence="5 6" id="KW-0472">Membrane</keyword>
<keyword evidence="4 6" id="KW-1133">Transmembrane helix</keyword>
<dbReference type="PROSITE" id="PS50850">
    <property type="entry name" value="MFS"/>
    <property type="match status" value="1"/>
</dbReference>
<keyword evidence="3 6" id="KW-0812">Transmembrane</keyword>
<dbReference type="InterPro" id="IPR020846">
    <property type="entry name" value="MFS_dom"/>
</dbReference>
<evidence type="ECO:0000256" key="3">
    <source>
        <dbReference type="ARBA" id="ARBA00022692"/>
    </source>
</evidence>
<dbReference type="EMBL" id="AQQO01000043">
    <property type="protein sequence ID" value="EON89176.1"/>
    <property type="molecule type" value="Genomic_DNA"/>
</dbReference>
<evidence type="ECO:0000256" key="1">
    <source>
        <dbReference type="ARBA" id="ARBA00004651"/>
    </source>
</evidence>
<feature type="domain" description="Major facilitator superfamily (MFS) profile" evidence="7">
    <location>
        <begin position="1"/>
        <end position="402"/>
    </location>
</feature>
<feature type="transmembrane region" description="Helical" evidence="6">
    <location>
        <begin position="75"/>
        <end position="93"/>
    </location>
</feature>
<keyword evidence="2" id="KW-1003">Cell membrane</keyword>
<comment type="subcellular location">
    <subcellularLocation>
        <location evidence="1">Cell membrane</location>
        <topology evidence="1">Multi-pass membrane protein</topology>
    </subcellularLocation>
</comment>
<name>R8AS74_PLESH</name>
<evidence type="ECO:0000259" key="7">
    <source>
        <dbReference type="PROSITE" id="PS50850"/>
    </source>
</evidence>
<proteinExistence type="predicted"/>
<dbReference type="PATRIC" id="fig|1315976.3.peg.1341"/>
<dbReference type="InterPro" id="IPR050189">
    <property type="entry name" value="MFS_Efflux_Transporters"/>
</dbReference>
<comment type="caution">
    <text evidence="8">The sequence shown here is derived from an EMBL/GenBank/DDBJ whole genome shotgun (WGS) entry which is preliminary data.</text>
</comment>
<feature type="transmembrane region" description="Helical" evidence="6">
    <location>
        <begin position="251"/>
        <end position="272"/>
    </location>
</feature>
<dbReference type="GO" id="GO:0022857">
    <property type="term" value="F:transmembrane transporter activity"/>
    <property type="evidence" value="ECO:0007669"/>
    <property type="project" value="InterPro"/>
</dbReference>
<feature type="transmembrane region" description="Helical" evidence="6">
    <location>
        <begin position="347"/>
        <end position="371"/>
    </location>
</feature>
<feature type="transmembrane region" description="Helical" evidence="6">
    <location>
        <begin position="9"/>
        <end position="27"/>
    </location>
</feature>
<evidence type="ECO:0000256" key="2">
    <source>
        <dbReference type="ARBA" id="ARBA00022475"/>
    </source>
</evidence>
<organism evidence="8 9">
    <name type="scientific">Plesiomonas shigelloides 302-73</name>
    <dbReference type="NCBI Taxonomy" id="1315976"/>
    <lineage>
        <taxon>Bacteria</taxon>
        <taxon>Pseudomonadati</taxon>
        <taxon>Pseudomonadota</taxon>
        <taxon>Gammaproteobacteria</taxon>
        <taxon>Enterobacterales</taxon>
        <taxon>Enterobacteriaceae</taxon>
        <taxon>Plesiomonas</taxon>
    </lineage>
</organism>
<reference evidence="8 9" key="1">
    <citation type="journal article" date="2013" name="Genome Announc.">
        <title>Genome Sequence of Plesiomonas shigelloides Strain 302-73 (Serotype O1).</title>
        <authorList>
            <person name="Pique N."/>
            <person name="Aquilini E."/>
            <person name="Alioto T."/>
            <person name="Minana-Galbis D."/>
            <person name="Tomas J.M."/>
        </authorList>
    </citation>
    <scope>NUCLEOTIDE SEQUENCE [LARGE SCALE GENOMIC DNA]</scope>
    <source>
        <strain evidence="8 9">302-73</strain>
    </source>
</reference>
<evidence type="ECO:0000313" key="8">
    <source>
        <dbReference type="EMBL" id="EON89176.1"/>
    </source>
</evidence>
<dbReference type="Gene3D" id="1.20.1250.20">
    <property type="entry name" value="MFS general substrate transporter like domains"/>
    <property type="match status" value="2"/>
</dbReference>